<dbReference type="EMBL" id="JACHNB010000001">
    <property type="protein sequence ID" value="MBB4742231.1"/>
    <property type="molecule type" value="Genomic_DNA"/>
</dbReference>
<proteinExistence type="predicted"/>
<gene>
    <name evidence="1" type="ORF">BJY16_005690</name>
</gene>
<protein>
    <submittedName>
        <fullName evidence="1">Uncharacterized protein</fullName>
    </submittedName>
</protein>
<evidence type="ECO:0000313" key="1">
    <source>
        <dbReference type="EMBL" id="MBB4742231.1"/>
    </source>
</evidence>
<dbReference type="RefSeq" id="WP_185042631.1">
    <property type="nucleotide sequence ID" value="NZ_BAABFG010000005.1"/>
</dbReference>
<dbReference type="Proteomes" id="UP000546162">
    <property type="component" value="Unassembled WGS sequence"/>
</dbReference>
<organism evidence="1 2">
    <name type="scientific">Actinoplanes octamycinicus</name>
    <dbReference type="NCBI Taxonomy" id="135948"/>
    <lineage>
        <taxon>Bacteria</taxon>
        <taxon>Bacillati</taxon>
        <taxon>Actinomycetota</taxon>
        <taxon>Actinomycetes</taxon>
        <taxon>Micromonosporales</taxon>
        <taxon>Micromonosporaceae</taxon>
        <taxon>Actinoplanes</taxon>
    </lineage>
</organism>
<sequence length="186" mass="20883">MGRSKVASRLDRAWCERRLVRLRRRCDPADRLDGYVMRLADSWLLLAVVDDNIRLNGFAAVRSADVVAVRRRPTGAFVSTALAAQGTWPPTAPPDVDLSDLRKLLVSVAEHFSLITLHLEKSLPDMCFIGRLAGVRKRTVDIREVTPQATWHRDPTRWPLRRITRVDFGGGYENALSSVAGDPPRC</sequence>
<name>A0A7W7M9U4_9ACTN</name>
<comment type="caution">
    <text evidence="1">The sequence shown here is derived from an EMBL/GenBank/DDBJ whole genome shotgun (WGS) entry which is preliminary data.</text>
</comment>
<reference evidence="1 2" key="1">
    <citation type="submission" date="2020-08" db="EMBL/GenBank/DDBJ databases">
        <title>Sequencing the genomes of 1000 actinobacteria strains.</title>
        <authorList>
            <person name="Klenk H.-P."/>
        </authorList>
    </citation>
    <scope>NUCLEOTIDE SEQUENCE [LARGE SCALE GENOMIC DNA]</scope>
    <source>
        <strain evidence="1 2">DSM 45809</strain>
    </source>
</reference>
<keyword evidence="2" id="KW-1185">Reference proteome</keyword>
<dbReference type="AlphaFoldDB" id="A0A7W7M9U4"/>
<accession>A0A7W7M9U4</accession>
<evidence type="ECO:0000313" key="2">
    <source>
        <dbReference type="Proteomes" id="UP000546162"/>
    </source>
</evidence>